<evidence type="ECO:0000256" key="1">
    <source>
        <dbReference type="SAM" id="Phobius"/>
    </source>
</evidence>
<keyword evidence="1" id="KW-0812">Transmembrane</keyword>
<keyword evidence="1" id="KW-1133">Transmembrane helix</keyword>
<keyword evidence="3" id="KW-1185">Reference proteome</keyword>
<reference evidence="2 3" key="1">
    <citation type="submission" date="2018-09" db="EMBL/GenBank/DDBJ databases">
        <authorList>
            <person name="Li J."/>
        </authorList>
    </citation>
    <scope>NUCLEOTIDE SEQUENCE [LARGE SCALE GENOMIC DNA]</scope>
    <source>
        <strain evidence="2 3">2129</strain>
    </source>
</reference>
<protein>
    <submittedName>
        <fullName evidence="2">Uncharacterized protein</fullName>
    </submittedName>
</protein>
<sequence>MVFLSIFLTAFAGAGEFWGLGAVPPAAMISAFYACTVILALSSPEGARCWTRPSCIAVACVGYAFMFIFLWVYVAYYGGVIVVYDGVLRLDSDIRVLVSAIICEAVLLGLLTWLWVLAVWGREAARHPVSVVRARRAMRCSDELVWLRKQENELTIRRMRESLRETLFYGVGA</sequence>
<dbReference type="EMBL" id="CP032514">
    <property type="protein sequence ID" value="AYD89095.1"/>
    <property type="molecule type" value="Genomic_DNA"/>
</dbReference>
<proteinExistence type="predicted"/>
<keyword evidence="1" id="KW-0472">Membrane</keyword>
<name>A0ABN5PL84_9ACTO</name>
<evidence type="ECO:0000313" key="2">
    <source>
        <dbReference type="EMBL" id="AYD89095.1"/>
    </source>
</evidence>
<feature type="transmembrane region" description="Helical" evidence="1">
    <location>
        <begin position="24"/>
        <end position="43"/>
    </location>
</feature>
<organism evidence="2 3">
    <name type="scientific">Actinomyces lilanjuaniae</name>
    <dbReference type="NCBI Taxonomy" id="2321394"/>
    <lineage>
        <taxon>Bacteria</taxon>
        <taxon>Bacillati</taxon>
        <taxon>Actinomycetota</taxon>
        <taxon>Actinomycetes</taxon>
        <taxon>Actinomycetales</taxon>
        <taxon>Actinomycetaceae</taxon>
        <taxon>Actinomyces</taxon>
    </lineage>
</organism>
<dbReference type="Proteomes" id="UP000273001">
    <property type="component" value="Chromosome"/>
</dbReference>
<accession>A0ABN5PL84</accession>
<gene>
    <name evidence="2" type="ORF">D5R93_01740</name>
</gene>
<evidence type="ECO:0000313" key="3">
    <source>
        <dbReference type="Proteomes" id="UP000273001"/>
    </source>
</evidence>
<feature type="transmembrane region" description="Helical" evidence="1">
    <location>
        <begin position="55"/>
        <end position="76"/>
    </location>
</feature>
<feature type="transmembrane region" description="Helical" evidence="1">
    <location>
        <begin position="96"/>
        <end position="120"/>
    </location>
</feature>